<dbReference type="AlphaFoldDB" id="G7JJ69"/>
<dbReference type="PaxDb" id="3880-AES92626"/>
<keyword evidence="5" id="KW-1185">Reference proteome</keyword>
<evidence type="ECO:0000313" key="5">
    <source>
        <dbReference type="Proteomes" id="UP000002051"/>
    </source>
</evidence>
<dbReference type="Proteomes" id="UP000265566">
    <property type="component" value="Chromosome 4"/>
</dbReference>
<dbReference type="EMBL" id="CM001220">
    <property type="protein sequence ID" value="AES92626.1"/>
    <property type="molecule type" value="Genomic_DNA"/>
</dbReference>
<dbReference type="Gramene" id="rna27852">
    <property type="protein sequence ID" value="RHN64968.1"/>
    <property type="gene ID" value="gene27852"/>
</dbReference>
<dbReference type="EMBL" id="PSQE01000004">
    <property type="protein sequence ID" value="RHN64968.1"/>
    <property type="molecule type" value="Genomic_DNA"/>
</dbReference>
<reference evidence="4" key="3">
    <citation type="submission" date="2015-04" db="UniProtKB">
        <authorList>
            <consortium name="EnsemblPlants"/>
        </authorList>
    </citation>
    <scope>IDENTIFICATION</scope>
    <source>
        <strain evidence="4">cv. Jemalong A17</strain>
    </source>
</reference>
<feature type="compositionally biased region" description="Polar residues" evidence="1">
    <location>
        <begin position="68"/>
        <end position="82"/>
    </location>
</feature>
<dbReference type="HOGENOM" id="CLU_1417094_0_0_1"/>
<evidence type="ECO:0000313" key="4">
    <source>
        <dbReference type="EnsemblPlants" id="AES92626"/>
    </source>
</evidence>
<name>G7JJ69_MEDTR</name>
<gene>
    <name evidence="2" type="ordered locus">MTR_4g132090</name>
    <name evidence="3" type="ORF">MtrunA17_Chr4g0074841</name>
</gene>
<organism evidence="2 5">
    <name type="scientific">Medicago truncatula</name>
    <name type="common">Barrel medic</name>
    <name type="synonym">Medicago tribuloides</name>
    <dbReference type="NCBI Taxonomy" id="3880"/>
    <lineage>
        <taxon>Eukaryota</taxon>
        <taxon>Viridiplantae</taxon>
        <taxon>Streptophyta</taxon>
        <taxon>Embryophyta</taxon>
        <taxon>Tracheophyta</taxon>
        <taxon>Spermatophyta</taxon>
        <taxon>Magnoliopsida</taxon>
        <taxon>eudicotyledons</taxon>
        <taxon>Gunneridae</taxon>
        <taxon>Pentapetalae</taxon>
        <taxon>rosids</taxon>
        <taxon>fabids</taxon>
        <taxon>Fabales</taxon>
        <taxon>Fabaceae</taxon>
        <taxon>Papilionoideae</taxon>
        <taxon>50 kb inversion clade</taxon>
        <taxon>NPAAA clade</taxon>
        <taxon>Hologalegina</taxon>
        <taxon>IRL clade</taxon>
        <taxon>Trifolieae</taxon>
        <taxon>Medicago</taxon>
    </lineage>
</organism>
<feature type="region of interest" description="Disordered" evidence="1">
    <location>
        <begin position="57"/>
        <end position="82"/>
    </location>
</feature>
<dbReference type="EnsemblPlants" id="AES92626">
    <property type="protein sequence ID" value="AES92626"/>
    <property type="gene ID" value="MTR_4g132090"/>
</dbReference>
<protein>
    <submittedName>
        <fullName evidence="2 4">Uncharacterized protein</fullName>
    </submittedName>
</protein>
<dbReference type="OMA" id="KQDTHEP"/>
<reference evidence="2 5" key="2">
    <citation type="journal article" date="2014" name="BMC Genomics">
        <title>An improved genome release (version Mt4.0) for the model legume Medicago truncatula.</title>
        <authorList>
            <person name="Tang H."/>
            <person name="Krishnakumar V."/>
            <person name="Bidwell S."/>
            <person name="Rosen B."/>
            <person name="Chan A."/>
            <person name="Zhou S."/>
            <person name="Gentzbittel L."/>
            <person name="Childs K.L."/>
            <person name="Yandell M."/>
            <person name="Gundlach H."/>
            <person name="Mayer K.F."/>
            <person name="Schwartz D.C."/>
            <person name="Town C.D."/>
        </authorList>
    </citation>
    <scope>GENOME REANNOTATION</scope>
    <source>
        <strain evidence="4 5">cv. Jemalong A17</strain>
    </source>
</reference>
<evidence type="ECO:0000313" key="3">
    <source>
        <dbReference type="EMBL" id="RHN64968.1"/>
    </source>
</evidence>
<evidence type="ECO:0000256" key="1">
    <source>
        <dbReference type="SAM" id="MobiDB-lite"/>
    </source>
</evidence>
<dbReference type="Proteomes" id="UP000002051">
    <property type="component" value="Chromosome 4"/>
</dbReference>
<accession>G7JJ69</accession>
<reference evidence="2 5" key="1">
    <citation type="journal article" date="2011" name="Nature">
        <title>The Medicago genome provides insight into the evolution of rhizobial symbioses.</title>
        <authorList>
            <person name="Young N.D."/>
            <person name="Debelle F."/>
            <person name="Oldroyd G.E."/>
            <person name="Geurts R."/>
            <person name="Cannon S.B."/>
            <person name="Udvardi M.K."/>
            <person name="Benedito V.A."/>
            <person name="Mayer K.F."/>
            <person name="Gouzy J."/>
            <person name="Schoof H."/>
            <person name="Van de Peer Y."/>
            <person name="Proost S."/>
            <person name="Cook D.R."/>
            <person name="Meyers B.C."/>
            <person name="Spannagl M."/>
            <person name="Cheung F."/>
            <person name="De Mita S."/>
            <person name="Krishnakumar V."/>
            <person name="Gundlach H."/>
            <person name="Zhou S."/>
            <person name="Mudge J."/>
            <person name="Bharti A.K."/>
            <person name="Murray J.D."/>
            <person name="Naoumkina M.A."/>
            <person name="Rosen B."/>
            <person name="Silverstein K.A."/>
            <person name="Tang H."/>
            <person name="Rombauts S."/>
            <person name="Zhao P.X."/>
            <person name="Zhou P."/>
            <person name="Barbe V."/>
            <person name="Bardou P."/>
            <person name="Bechner M."/>
            <person name="Bellec A."/>
            <person name="Berger A."/>
            <person name="Berges H."/>
            <person name="Bidwell S."/>
            <person name="Bisseling T."/>
            <person name="Choisne N."/>
            <person name="Couloux A."/>
            <person name="Denny R."/>
            <person name="Deshpande S."/>
            <person name="Dai X."/>
            <person name="Doyle J.J."/>
            <person name="Dudez A.M."/>
            <person name="Farmer A.D."/>
            <person name="Fouteau S."/>
            <person name="Franken C."/>
            <person name="Gibelin C."/>
            <person name="Gish J."/>
            <person name="Goldstein S."/>
            <person name="Gonzalez A.J."/>
            <person name="Green P.J."/>
            <person name="Hallab A."/>
            <person name="Hartog M."/>
            <person name="Hua A."/>
            <person name="Humphray S.J."/>
            <person name="Jeong D.H."/>
            <person name="Jing Y."/>
            <person name="Jocker A."/>
            <person name="Kenton S.M."/>
            <person name="Kim D.J."/>
            <person name="Klee K."/>
            <person name="Lai H."/>
            <person name="Lang C."/>
            <person name="Lin S."/>
            <person name="Macmil S.L."/>
            <person name="Magdelenat G."/>
            <person name="Matthews L."/>
            <person name="McCorrison J."/>
            <person name="Monaghan E.L."/>
            <person name="Mun J.H."/>
            <person name="Najar F.Z."/>
            <person name="Nicholson C."/>
            <person name="Noirot C."/>
            <person name="O'Bleness M."/>
            <person name="Paule C.R."/>
            <person name="Poulain J."/>
            <person name="Prion F."/>
            <person name="Qin B."/>
            <person name="Qu C."/>
            <person name="Retzel E.F."/>
            <person name="Riddle C."/>
            <person name="Sallet E."/>
            <person name="Samain S."/>
            <person name="Samson N."/>
            <person name="Sanders I."/>
            <person name="Saurat O."/>
            <person name="Scarpelli C."/>
            <person name="Schiex T."/>
            <person name="Segurens B."/>
            <person name="Severin A.J."/>
            <person name="Sherrier D.J."/>
            <person name="Shi R."/>
            <person name="Sims S."/>
            <person name="Singer S.R."/>
            <person name="Sinharoy S."/>
            <person name="Sterck L."/>
            <person name="Viollet A."/>
            <person name="Wang B.B."/>
            <person name="Wang K."/>
            <person name="Wang M."/>
            <person name="Wang X."/>
            <person name="Warfsmann J."/>
            <person name="Weissenbach J."/>
            <person name="White D.D."/>
            <person name="White J.D."/>
            <person name="Wiley G.B."/>
            <person name="Wincker P."/>
            <person name="Xing Y."/>
            <person name="Yang L."/>
            <person name="Yao Z."/>
            <person name="Ying F."/>
            <person name="Zhai J."/>
            <person name="Zhou L."/>
            <person name="Zuber A."/>
            <person name="Denarie J."/>
            <person name="Dixon R.A."/>
            <person name="May G.D."/>
            <person name="Schwartz D.C."/>
            <person name="Rogers J."/>
            <person name="Quetier F."/>
            <person name="Town C.D."/>
            <person name="Roe B.A."/>
        </authorList>
    </citation>
    <scope>NUCLEOTIDE SEQUENCE [LARGE SCALE GENOMIC DNA]</scope>
    <source>
        <strain evidence="2">A17</strain>
        <strain evidence="4 5">cv. Jemalong A17</strain>
    </source>
</reference>
<evidence type="ECO:0000313" key="2">
    <source>
        <dbReference type="EMBL" id="AES92626.1"/>
    </source>
</evidence>
<proteinExistence type="predicted"/>
<reference evidence="3" key="4">
    <citation type="journal article" date="2018" name="Nat. Plants">
        <title>Whole-genome landscape of Medicago truncatula symbiotic genes.</title>
        <authorList>
            <person name="Pecrix Y."/>
            <person name="Gamas P."/>
            <person name="Carrere S."/>
        </authorList>
    </citation>
    <scope>NUCLEOTIDE SEQUENCE</scope>
    <source>
        <tissue evidence="3">Leaves</tissue>
    </source>
</reference>
<sequence>MSPSYKTVFQFIETTLKGNLFSSGRTDEDAEGEDLFIQHPIACNNGIHELQSSTNKTLPAKSRGRKNAPQQPTPMSSASTTQFGLTGYSSAPTYTMTPSFYSIQSKISQNTYSHMPNPTHTLYSTNVSGNHSSYQMLPPQPAAASTFLPVMYWPPPPPTAYFPRYYPSAFGYQSFPSTESYMSFQTRPYYYN</sequence>